<dbReference type="PANTHER" id="PTHR44873">
    <property type="entry name" value="DNAJ HOMOLOG SUBFAMILY C MEMBER 30, MITOCHONDRIAL"/>
    <property type="match status" value="1"/>
</dbReference>
<sequence length="200" mass="23494">MSTLTSTFRISNVVGKRLKYRACIASLNPNCYFSNHSTQLQQYYDTLEIPTDADKKTIKSQFYKLSKKFHPDVNLNSEEAHASFLRINEAYSVLGNENSRKDYDRSIRSSTAGGVRFRSRRPSVQVNTMKRTQPKTGKTRYNLREHYARHYSADERERSRQREKAREEKKLNENFKEGFYHRLVYISSLIAVMGMYTLVH</sequence>
<reference evidence="3 4" key="1">
    <citation type="submission" date="2023-04" db="EMBL/GenBank/DDBJ databases">
        <title>Genome of Basidiobolus ranarum AG-B5.</title>
        <authorList>
            <person name="Stajich J.E."/>
            <person name="Carter-House D."/>
            <person name="Gryganskyi A."/>
        </authorList>
    </citation>
    <scope>NUCLEOTIDE SEQUENCE [LARGE SCALE GENOMIC DNA]</scope>
    <source>
        <strain evidence="3 4">AG-B5</strain>
    </source>
</reference>
<keyword evidence="4" id="KW-1185">Reference proteome</keyword>
<dbReference type="Pfam" id="PF00226">
    <property type="entry name" value="DnaJ"/>
    <property type="match status" value="1"/>
</dbReference>
<keyword evidence="1" id="KW-0472">Membrane</keyword>
<dbReference type="SUPFAM" id="SSF46565">
    <property type="entry name" value="Chaperone J-domain"/>
    <property type="match status" value="1"/>
</dbReference>
<dbReference type="SMART" id="SM00271">
    <property type="entry name" value="DnaJ"/>
    <property type="match status" value="1"/>
</dbReference>
<protein>
    <recommendedName>
        <fullName evidence="2">J domain-containing protein</fullName>
    </recommendedName>
</protein>
<dbReference type="PANTHER" id="PTHR44873:SF1">
    <property type="entry name" value="DNAJ HOMOLOG SUBFAMILY C MEMBER 30, MITOCHONDRIAL"/>
    <property type="match status" value="1"/>
</dbReference>
<keyword evidence="1" id="KW-1133">Transmembrane helix</keyword>
<accession>A0ABR2WHS7</accession>
<dbReference type="Gene3D" id="1.10.287.110">
    <property type="entry name" value="DnaJ domain"/>
    <property type="match status" value="1"/>
</dbReference>
<keyword evidence="1" id="KW-0812">Transmembrane</keyword>
<name>A0ABR2WHS7_9FUNG</name>
<evidence type="ECO:0000313" key="4">
    <source>
        <dbReference type="Proteomes" id="UP001479436"/>
    </source>
</evidence>
<dbReference type="Proteomes" id="UP001479436">
    <property type="component" value="Unassembled WGS sequence"/>
</dbReference>
<comment type="caution">
    <text evidence="3">The sequence shown here is derived from an EMBL/GenBank/DDBJ whole genome shotgun (WGS) entry which is preliminary data.</text>
</comment>
<evidence type="ECO:0000259" key="2">
    <source>
        <dbReference type="PROSITE" id="PS50076"/>
    </source>
</evidence>
<dbReference type="InterPro" id="IPR001623">
    <property type="entry name" value="DnaJ_domain"/>
</dbReference>
<evidence type="ECO:0000256" key="1">
    <source>
        <dbReference type="SAM" id="Phobius"/>
    </source>
</evidence>
<evidence type="ECO:0000313" key="3">
    <source>
        <dbReference type="EMBL" id="KAK9761077.1"/>
    </source>
</evidence>
<dbReference type="CDD" id="cd06257">
    <property type="entry name" value="DnaJ"/>
    <property type="match status" value="1"/>
</dbReference>
<organism evidence="3 4">
    <name type="scientific">Basidiobolus ranarum</name>
    <dbReference type="NCBI Taxonomy" id="34480"/>
    <lineage>
        <taxon>Eukaryota</taxon>
        <taxon>Fungi</taxon>
        <taxon>Fungi incertae sedis</taxon>
        <taxon>Zoopagomycota</taxon>
        <taxon>Entomophthoromycotina</taxon>
        <taxon>Basidiobolomycetes</taxon>
        <taxon>Basidiobolales</taxon>
        <taxon>Basidiobolaceae</taxon>
        <taxon>Basidiobolus</taxon>
    </lineage>
</organism>
<feature type="transmembrane region" description="Helical" evidence="1">
    <location>
        <begin position="179"/>
        <end position="199"/>
    </location>
</feature>
<feature type="domain" description="J" evidence="2">
    <location>
        <begin position="42"/>
        <end position="107"/>
    </location>
</feature>
<dbReference type="PROSITE" id="PS50076">
    <property type="entry name" value="DNAJ_2"/>
    <property type="match status" value="1"/>
</dbReference>
<gene>
    <name evidence="3" type="ORF">K7432_014286</name>
</gene>
<proteinExistence type="predicted"/>
<dbReference type="PRINTS" id="PR00625">
    <property type="entry name" value="JDOMAIN"/>
</dbReference>
<dbReference type="EMBL" id="JASJQH010001583">
    <property type="protein sequence ID" value="KAK9761077.1"/>
    <property type="molecule type" value="Genomic_DNA"/>
</dbReference>
<dbReference type="InterPro" id="IPR036869">
    <property type="entry name" value="J_dom_sf"/>
</dbReference>
<dbReference type="InterPro" id="IPR053025">
    <property type="entry name" value="Mito_ATP_Synthase-Asso"/>
</dbReference>